<accession>M1DCS3</accession>
<feature type="domain" description="Putative plant transposon protein" evidence="1">
    <location>
        <begin position="48"/>
        <end position="144"/>
    </location>
</feature>
<dbReference type="PaxDb" id="4113-PGSC0003DMT400086915"/>
<dbReference type="InParanoid" id="M1DCS3"/>
<reference evidence="2" key="2">
    <citation type="submission" date="2015-06" db="UniProtKB">
        <authorList>
            <consortium name="EnsemblPlants"/>
        </authorList>
    </citation>
    <scope>IDENTIFICATION</scope>
    <source>
        <strain evidence="2">DM1-3 516 R44</strain>
    </source>
</reference>
<evidence type="ECO:0000259" key="1">
    <source>
        <dbReference type="Pfam" id="PF20167"/>
    </source>
</evidence>
<evidence type="ECO:0000313" key="3">
    <source>
        <dbReference type="Proteomes" id="UP000011115"/>
    </source>
</evidence>
<dbReference type="AlphaFoldDB" id="M1DCS3"/>
<dbReference type="InterPro" id="IPR046796">
    <property type="entry name" value="Transposase_32_dom"/>
</dbReference>
<protein>
    <recommendedName>
        <fullName evidence="1">Putative plant transposon protein domain-containing protein</fullName>
    </recommendedName>
</protein>
<dbReference type="Pfam" id="PF20167">
    <property type="entry name" value="Transposase_32"/>
    <property type="match status" value="1"/>
</dbReference>
<dbReference type="EnsemblPlants" id="PGSC0003DMT400086915">
    <property type="protein sequence ID" value="PGSC0003DMT400086915"/>
    <property type="gene ID" value="PGSC0003DMG400036486"/>
</dbReference>
<evidence type="ECO:0000313" key="2">
    <source>
        <dbReference type="EnsemblPlants" id="PGSC0003DMT400086915"/>
    </source>
</evidence>
<proteinExistence type="predicted"/>
<dbReference type="HOGENOM" id="CLU_055921_0_0_1"/>
<dbReference type="Gramene" id="PGSC0003DMT400086915">
    <property type="protein sequence ID" value="PGSC0003DMT400086915"/>
    <property type="gene ID" value="PGSC0003DMG400036486"/>
</dbReference>
<organism evidence="2 3">
    <name type="scientific">Solanum tuberosum</name>
    <name type="common">Potato</name>
    <dbReference type="NCBI Taxonomy" id="4113"/>
    <lineage>
        <taxon>Eukaryota</taxon>
        <taxon>Viridiplantae</taxon>
        <taxon>Streptophyta</taxon>
        <taxon>Embryophyta</taxon>
        <taxon>Tracheophyta</taxon>
        <taxon>Spermatophyta</taxon>
        <taxon>Magnoliopsida</taxon>
        <taxon>eudicotyledons</taxon>
        <taxon>Gunneridae</taxon>
        <taxon>Pentapetalae</taxon>
        <taxon>asterids</taxon>
        <taxon>lamiids</taxon>
        <taxon>Solanales</taxon>
        <taxon>Solanaceae</taxon>
        <taxon>Solanoideae</taxon>
        <taxon>Solaneae</taxon>
        <taxon>Solanum</taxon>
    </lineage>
</organism>
<dbReference type="Proteomes" id="UP000011115">
    <property type="component" value="Unassembled WGS sequence"/>
</dbReference>
<reference evidence="3" key="1">
    <citation type="journal article" date="2011" name="Nature">
        <title>Genome sequence and analysis of the tuber crop potato.</title>
        <authorList>
            <consortium name="The Potato Genome Sequencing Consortium"/>
        </authorList>
    </citation>
    <scope>NUCLEOTIDE SEQUENCE [LARGE SCALE GENOMIC DNA]</scope>
    <source>
        <strain evidence="3">cv. DM1-3 516 R44</strain>
    </source>
</reference>
<keyword evidence="3" id="KW-1185">Reference proteome</keyword>
<name>M1DCS3_SOLTU</name>
<sequence length="251" mass="29048">MESLNEKNLPFVQFPDAASRERLHDFWNNKFCYERGFVLLRREEKEPAFYARLMEFGWEYPSPIIRIRGVDISLNATTLNEVLELPEVSNAEYEAKLREMDLEWLRDTLVEPTRRDKVYWPSAEGINSADWSPDAKRWLHLVGEDLAAVRRRIGCPITTTTLVSPSTALELEMFRQELRQERRKGLARDRLLVQIRKAVKIMFTCVSPGQEIAIVDTRDFHQCSSLKEAMIGLVPPEELDSDTDTSQSQGS</sequence>